<organism evidence="8 11">
    <name type="scientific">Myxococcus fulvus</name>
    <dbReference type="NCBI Taxonomy" id="33"/>
    <lineage>
        <taxon>Bacteria</taxon>
        <taxon>Pseudomonadati</taxon>
        <taxon>Myxococcota</taxon>
        <taxon>Myxococcia</taxon>
        <taxon>Myxococcales</taxon>
        <taxon>Cystobacterineae</taxon>
        <taxon>Myxococcaceae</taxon>
        <taxon>Myxococcus</taxon>
    </lineage>
</organism>
<dbReference type="OrthoDB" id="9804482at2"/>
<dbReference type="EMBL" id="FOIB01000011">
    <property type="protein sequence ID" value="SEU35992.1"/>
    <property type="molecule type" value="Genomic_DNA"/>
</dbReference>
<evidence type="ECO:0000256" key="1">
    <source>
        <dbReference type="ARBA" id="ARBA00022670"/>
    </source>
</evidence>
<keyword evidence="10" id="KW-1185">Reference proteome</keyword>
<dbReference type="InterPro" id="IPR020891">
    <property type="entry name" value="UPF0758_CS"/>
</dbReference>
<dbReference type="NCBIfam" id="TIGR00608">
    <property type="entry name" value="radc"/>
    <property type="match status" value="1"/>
</dbReference>
<evidence type="ECO:0000259" key="7">
    <source>
        <dbReference type="PROSITE" id="PS50249"/>
    </source>
</evidence>
<evidence type="ECO:0000256" key="2">
    <source>
        <dbReference type="ARBA" id="ARBA00022723"/>
    </source>
</evidence>
<dbReference type="Proteomes" id="UP000183760">
    <property type="component" value="Unassembled WGS sequence"/>
</dbReference>
<dbReference type="RefSeq" id="WP_082165082.1">
    <property type="nucleotide sequence ID" value="NZ_BJXR01000068.1"/>
</dbReference>
<evidence type="ECO:0000256" key="3">
    <source>
        <dbReference type="ARBA" id="ARBA00022801"/>
    </source>
</evidence>
<dbReference type="GO" id="GO:0008237">
    <property type="term" value="F:metallopeptidase activity"/>
    <property type="evidence" value="ECO:0007669"/>
    <property type="project" value="UniProtKB-KW"/>
</dbReference>
<comment type="similarity">
    <text evidence="6">Belongs to the UPF0758 family.</text>
</comment>
<dbReference type="PROSITE" id="PS50249">
    <property type="entry name" value="MPN"/>
    <property type="match status" value="1"/>
</dbReference>
<dbReference type="InterPro" id="IPR010994">
    <property type="entry name" value="RuvA_2-like"/>
</dbReference>
<comment type="caution">
    <text evidence="8">The sequence shown here is derived from an EMBL/GenBank/DDBJ whole genome shotgun (WGS) entry which is preliminary data.</text>
</comment>
<name>A0A511TEV1_MYXFU</name>
<keyword evidence="2" id="KW-0479">Metal-binding</keyword>
<dbReference type="GO" id="GO:0006508">
    <property type="term" value="P:proteolysis"/>
    <property type="evidence" value="ECO:0007669"/>
    <property type="project" value="UniProtKB-KW"/>
</dbReference>
<dbReference type="Pfam" id="PF04002">
    <property type="entry name" value="RadC"/>
    <property type="match status" value="1"/>
</dbReference>
<keyword evidence="4" id="KW-0862">Zinc</keyword>
<evidence type="ECO:0000313" key="8">
    <source>
        <dbReference type="EMBL" id="GEN12691.1"/>
    </source>
</evidence>
<dbReference type="NCBIfam" id="NF000642">
    <property type="entry name" value="PRK00024.1"/>
    <property type="match status" value="1"/>
</dbReference>
<sequence length="259" mass="27981">MGWRMGEAWAADEVVEESRGARKGVDAESSRERLFRLGARALTDPELLCVAWGAASGSRGAMEAALAVLKRCGGLKALLQAEPVELAHVPGLGPRRAAQVLAALELGRRAQRTPERRPRLRSPQEIHTYLTPGLTGLRREVFHVLCFNTRNVLVHDARVAEGTMNTCPVDPREVFAAALVSRATAIVLAHNHPSGDPEPSVQDVALTRHLVAGARLLNVKVLDHLVVGDGGFVSMLERGLLPDGEWEAKREWNAAGGRG</sequence>
<keyword evidence="1" id="KW-0645">Protease</keyword>
<reference evidence="8 11" key="2">
    <citation type="submission" date="2019-07" db="EMBL/GenBank/DDBJ databases">
        <title>Whole genome shotgun sequence of Myxococcus fulvus NBRC 100333.</title>
        <authorList>
            <person name="Hosoyama A."/>
            <person name="Uohara A."/>
            <person name="Ohji S."/>
            <person name="Ichikawa N."/>
        </authorList>
    </citation>
    <scope>NUCLEOTIDE SEQUENCE [LARGE SCALE GENOMIC DNA]</scope>
    <source>
        <strain evidence="8 11">NBRC 100333</strain>
    </source>
</reference>
<dbReference type="InterPro" id="IPR037518">
    <property type="entry name" value="MPN"/>
</dbReference>
<evidence type="ECO:0000313" key="10">
    <source>
        <dbReference type="Proteomes" id="UP000183760"/>
    </source>
</evidence>
<dbReference type="CDD" id="cd08071">
    <property type="entry name" value="MPN_DUF2466"/>
    <property type="match status" value="1"/>
</dbReference>
<dbReference type="GO" id="GO:0046872">
    <property type="term" value="F:metal ion binding"/>
    <property type="evidence" value="ECO:0007669"/>
    <property type="project" value="UniProtKB-KW"/>
</dbReference>
<evidence type="ECO:0000256" key="5">
    <source>
        <dbReference type="ARBA" id="ARBA00023049"/>
    </source>
</evidence>
<evidence type="ECO:0000256" key="6">
    <source>
        <dbReference type="RuleBase" id="RU003797"/>
    </source>
</evidence>
<proteinExistence type="inferred from homology"/>
<dbReference type="Pfam" id="PF20582">
    <property type="entry name" value="UPF0758_N"/>
    <property type="match status" value="1"/>
</dbReference>
<gene>
    <name evidence="8" type="ORF">MFU01_77280</name>
    <name evidence="9" type="ORF">SAMN05443572_11166</name>
</gene>
<reference evidence="9 10" key="1">
    <citation type="submission" date="2016-10" db="EMBL/GenBank/DDBJ databases">
        <authorList>
            <person name="Varghese N."/>
            <person name="Submissions S."/>
        </authorList>
    </citation>
    <scope>NUCLEOTIDE SEQUENCE [LARGE SCALE GENOMIC DNA]</scope>
    <source>
        <strain evidence="9 10">DSM 16525</strain>
    </source>
</reference>
<protein>
    <submittedName>
        <fullName evidence="9">DNA replication and repair protein RadC</fullName>
    </submittedName>
</protein>
<dbReference type="PANTHER" id="PTHR30471:SF3">
    <property type="entry name" value="UPF0758 PROTEIN YEES-RELATED"/>
    <property type="match status" value="1"/>
</dbReference>
<keyword evidence="5" id="KW-0482">Metalloprotease</keyword>
<dbReference type="Gene3D" id="1.10.150.20">
    <property type="entry name" value="5' to 3' exonuclease, C-terminal subdomain"/>
    <property type="match status" value="1"/>
</dbReference>
<dbReference type="InterPro" id="IPR046778">
    <property type="entry name" value="UPF0758_N"/>
</dbReference>
<evidence type="ECO:0000256" key="4">
    <source>
        <dbReference type="ARBA" id="ARBA00022833"/>
    </source>
</evidence>
<dbReference type="Gene3D" id="3.40.140.10">
    <property type="entry name" value="Cytidine Deaminase, domain 2"/>
    <property type="match status" value="1"/>
</dbReference>
<dbReference type="PROSITE" id="PS01302">
    <property type="entry name" value="UPF0758"/>
    <property type="match status" value="1"/>
</dbReference>
<keyword evidence="3" id="KW-0378">Hydrolase</keyword>
<dbReference type="Proteomes" id="UP000321514">
    <property type="component" value="Unassembled WGS sequence"/>
</dbReference>
<accession>A0A511TEV1</accession>
<dbReference type="PANTHER" id="PTHR30471">
    <property type="entry name" value="DNA REPAIR PROTEIN RADC"/>
    <property type="match status" value="1"/>
</dbReference>
<dbReference type="EMBL" id="BJXR01000068">
    <property type="protein sequence ID" value="GEN12691.1"/>
    <property type="molecule type" value="Genomic_DNA"/>
</dbReference>
<dbReference type="AlphaFoldDB" id="A0A511TEV1"/>
<dbReference type="InterPro" id="IPR001405">
    <property type="entry name" value="UPF0758"/>
</dbReference>
<dbReference type="InterPro" id="IPR025657">
    <property type="entry name" value="RadC_JAB"/>
</dbReference>
<evidence type="ECO:0000313" key="9">
    <source>
        <dbReference type="EMBL" id="SEU35992.1"/>
    </source>
</evidence>
<feature type="domain" description="MPN" evidence="7">
    <location>
        <begin position="119"/>
        <end position="241"/>
    </location>
</feature>
<dbReference type="SUPFAM" id="SSF47781">
    <property type="entry name" value="RuvA domain 2-like"/>
    <property type="match status" value="1"/>
</dbReference>
<dbReference type="STRING" id="1334629.MFUL124B02_12110"/>
<evidence type="ECO:0000313" key="11">
    <source>
        <dbReference type="Proteomes" id="UP000321514"/>
    </source>
</evidence>